<organism evidence="1 2">
    <name type="scientific">Novipirellula rosea</name>
    <dbReference type="NCBI Taxonomy" id="1031540"/>
    <lineage>
        <taxon>Bacteria</taxon>
        <taxon>Pseudomonadati</taxon>
        <taxon>Planctomycetota</taxon>
        <taxon>Planctomycetia</taxon>
        <taxon>Pirellulales</taxon>
        <taxon>Pirellulaceae</taxon>
        <taxon>Novipirellula</taxon>
    </lineage>
</organism>
<dbReference type="EMBL" id="BAABGA010000006">
    <property type="protein sequence ID" value="GAA4444048.1"/>
    <property type="molecule type" value="Genomic_DNA"/>
</dbReference>
<accession>A0ABP8M5Y2</accession>
<evidence type="ECO:0008006" key="3">
    <source>
        <dbReference type="Google" id="ProtNLM"/>
    </source>
</evidence>
<protein>
    <recommendedName>
        <fullName evidence="3">Secreted protein</fullName>
    </recommendedName>
</protein>
<name>A0ABP8M5Y2_9BACT</name>
<dbReference type="RefSeq" id="WP_345318545.1">
    <property type="nucleotide sequence ID" value="NZ_BAABGA010000006.1"/>
</dbReference>
<dbReference type="Proteomes" id="UP001500840">
    <property type="component" value="Unassembled WGS sequence"/>
</dbReference>
<keyword evidence="2" id="KW-1185">Reference proteome</keyword>
<proteinExistence type="predicted"/>
<comment type="caution">
    <text evidence="1">The sequence shown here is derived from an EMBL/GenBank/DDBJ whole genome shotgun (WGS) entry which is preliminary data.</text>
</comment>
<reference evidence="2" key="1">
    <citation type="journal article" date="2019" name="Int. J. Syst. Evol. Microbiol.">
        <title>The Global Catalogue of Microorganisms (GCM) 10K type strain sequencing project: providing services to taxonomists for standard genome sequencing and annotation.</title>
        <authorList>
            <consortium name="The Broad Institute Genomics Platform"/>
            <consortium name="The Broad Institute Genome Sequencing Center for Infectious Disease"/>
            <person name="Wu L."/>
            <person name="Ma J."/>
        </authorList>
    </citation>
    <scope>NUCLEOTIDE SEQUENCE [LARGE SCALE GENOMIC DNA]</scope>
    <source>
        <strain evidence="2">JCM 17759</strain>
    </source>
</reference>
<evidence type="ECO:0000313" key="2">
    <source>
        <dbReference type="Proteomes" id="UP001500840"/>
    </source>
</evidence>
<gene>
    <name evidence="1" type="ORF">GCM10023156_01920</name>
</gene>
<evidence type="ECO:0000313" key="1">
    <source>
        <dbReference type="EMBL" id="GAA4444048.1"/>
    </source>
</evidence>
<sequence>MKYCSTSPLPDLSTVSRSRVPTAGRRALTHIAPPLACFAVLLVLGIPSAATAQQVLASAQAGEPFGVATIEIPLAAGVPIGSQPPLRVTDAQRRVFYPVGQEIRQKLVPPSERPVPEAGQGRLLRRVGSLIREITSRDQPTEETVARRISFLFQGSEPMVVALSDTSGVIGEYQLNPESNPATHAQLLNQWWSDYTAAAKTRIDAGDYPPWVETYLVAMLSGRLHLPMPAWFTTETEAGDTLVSTLKLMAGAEQATEAMFRQAAMGQPLAPDMSRVVPVPAAPRWTQPIPNPGGANDNTAIEPLATRVPPECFYIRYGSFENYLWFRDLSEEYGGDVSRMVTLRGFRSPGTKAIETQLNLEMNQLSRMLGPTVIEDQAIIGRDLYLNDGATLGVLFKVKNAFLFRTSLQNDRATRAKSDDAIELGDTTIAGKTVSLLQSADNRVRSFMVEDGEYILVTNSETMARRFLEVGESGQSLAATSEFRLARRLMPIEREDSLFAYFSPQMLQGLVSPEYLIELRRRIDAKSDVTLVQLAKLAAAAEGAATVSIDQLIQRGYLPNNFSERSDASGIVELGDSVIDTRRGARGTFLPIADIELQNVTAEEALWYSRIAASYTSRFPHMDPIMAGVQRETVFAGGDQNATVERLAIHAEIAPWSPAQYGKYAQQLGPPTRVAMQFAPDDIVAVQAHVASEQLGPPTHLFAAIKDSVPPNPDDFDGLIKTYRALKQLPGYIGAWPSPGAIDRLPLGLGRGTPVGPGMSRLIGGIYRYTGGGFSVLSFYPDLLTASLPFLASIEVEDAAQLRGRIGNLRGSQLESWVTNQLYQRSATSSLAGADFLGMLSRQLRVPPADALAATQDIFATDLQCTLGGEYQFQPQVDQWQSTAWHGTQPPLSSPLDYAHPIMQWFRGGQFTLTQYDDRLVVDAIVDAARN</sequence>